<evidence type="ECO:0000256" key="5">
    <source>
        <dbReference type="ARBA" id="ARBA00022692"/>
    </source>
</evidence>
<proteinExistence type="inferred from homology"/>
<keyword evidence="3" id="KW-1003">Cell membrane</keyword>
<protein>
    <recommendedName>
        <fullName evidence="14">Leucine-rich repeat-containing N-terminal plant-type domain-containing protein</fullName>
    </recommendedName>
</protein>
<keyword evidence="11" id="KW-0325">Glycoprotein</keyword>
<dbReference type="AlphaFoldDB" id="A0A5J5ND73"/>
<dbReference type="OrthoDB" id="442066at2759"/>
<gene>
    <name evidence="15" type="ORF">ES319_1Z167300v1</name>
</gene>
<evidence type="ECO:0000256" key="1">
    <source>
        <dbReference type="ARBA" id="ARBA00004251"/>
    </source>
</evidence>
<organism evidence="15 16">
    <name type="scientific">Gossypium barbadense</name>
    <name type="common">Sea Island cotton</name>
    <name type="synonym">Hibiscus barbadensis</name>
    <dbReference type="NCBI Taxonomy" id="3634"/>
    <lineage>
        <taxon>Eukaryota</taxon>
        <taxon>Viridiplantae</taxon>
        <taxon>Streptophyta</taxon>
        <taxon>Embryophyta</taxon>
        <taxon>Tracheophyta</taxon>
        <taxon>Spermatophyta</taxon>
        <taxon>Magnoliopsida</taxon>
        <taxon>eudicotyledons</taxon>
        <taxon>Gunneridae</taxon>
        <taxon>Pentapetalae</taxon>
        <taxon>rosids</taxon>
        <taxon>malvids</taxon>
        <taxon>Malvales</taxon>
        <taxon>Malvaceae</taxon>
        <taxon>Malvoideae</taxon>
        <taxon>Gossypium</taxon>
    </lineage>
</organism>
<feature type="signal peptide" evidence="13">
    <location>
        <begin position="1"/>
        <end position="23"/>
    </location>
</feature>
<dbReference type="Proteomes" id="UP000327439">
    <property type="component" value="Unassembled WGS sequence"/>
</dbReference>
<dbReference type="SMART" id="SM00369">
    <property type="entry name" value="LRR_TYP"/>
    <property type="match status" value="9"/>
</dbReference>
<evidence type="ECO:0000256" key="11">
    <source>
        <dbReference type="ARBA" id="ARBA00023180"/>
    </source>
</evidence>
<comment type="similarity">
    <text evidence="2">Belongs to the RLP family.</text>
</comment>
<feature type="transmembrane region" description="Helical" evidence="12">
    <location>
        <begin position="894"/>
        <end position="914"/>
    </location>
</feature>
<dbReference type="FunFam" id="3.80.10.10:FF:000095">
    <property type="entry name" value="LRR receptor-like serine/threonine-protein kinase GSO1"/>
    <property type="match status" value="2"/>
</dbReference>
<keyword evidence="10" id="KW-0675">Receptor</keyword>
<dbReference type="GO" id="GO:0005886">
    <property type="term" value="C:plasma membrane"/>
    <property type="evidence" value="ECO:0007669"/>
    <property type="project" value="UniProtKB-SubCell"/>
</dbReference>
<feature type="domain" description="Leucine-rich repeat-containing N-terminal plant-type" evidence="14">
    <location>
        <begin position="34"/>
        <end position="84"/>
    </location>
</feature>
<dbReference type="PRINTS" id="PR00019">
    <property type="entry name" value="LEURICHRPT"/>
</dbReference>
<keyword evidence="7" id="KW-0677">Repeat</keyword>
<evidence type="ECO:0000256" key="3">
    <source>
        <dbReference type="ARBA" id="ARBA00022475"/>
    </source>
</evidence>
<dbReference type="Pfam" id="PF13855">
    <property type="entry name" value="LRR_8"/>
    <property type="match status" value="2"/>
</dbReference>
<evidence type="ECO:0000256" key="10">
    <source>
        <dbReference type="ARBA" id="ARBA00023170"/>
    </source>
</evidence>
<dbReference type="FunFam" id="3.80.10.10:FF:000111">
    <property type="entry name" value="LRR receptor-like serine/threonine-protein kinase ERECTA"/>
    <property type="match status" value="1"/>
</dbReference>
<dbReference type="SUPFAM" id="SSF52058">
    <property type="entry name" value="L domain-like"/>
    <property type="match status" value="1"/>
</dbReference>
<keyword evidence="5 12" id="KW-0812">Transmembrane</keyword>
<evidence type="ECO:0000313" key="16">
    <source>
        <dbReference type="Proteomes" id="UP000327439"/>
    </source>
</evidence>
<evidence type="ECO:0000256" key="7">
    <source>
        <dbReference type="ARBA" id="ARBA00022737"/>
    </source>
</evidence>
<dbReference type="InterPro" id="IPR046956">
    <property type="entry name" value="RLP23-like"/>
</dbReference>
<keyword evidence="6 13" id="KW-0732">Signal</keyword>
<dbReference type="PANTHER" id="PTHR48061">
    <property type="entry name" value="LEUCINE-RICH REPEAT RECEPTOR PROTEIN KINASE EMS1-LIKE-RELATED"/>
    <property type="match status" value="1"/>
</dbReference>
<dbReference type="InterPro" id="IPR032675">
    <property type="entry name" value="LRR_dom_sf"/>
</dbReference>
<keyword evidence="9 12" id="KW-0472">Membrane</keyword>
<comment type="subcellular location">
    <subcellularLocation>
        <location evidence="1">Cell membrane</location>
        <topology evidence="1">Single-pass type I membrane protein</topology>
    </subcellularLocation>
</comment>
<dbReference type="Gene3D" id="3.80.10.10">
    <property type="entry name" value="Ribonuclease Inhibitor"/>
    <property type="match status" value="3"/>
</dbReference>
<evidence type="ECO:0000256" key="12">
    <source>
        <dbReference type="SAM" id="Phobius"/>
    </source>
</evidence>
<evidence type="ECO:0000256" key="8">
    <source>
        <dbReference type="ARBA" id="ARBA00022989"/>
    </source>
</evidence>
<evidence type="ECO:0000256" key="13">
    <source>
        <dbReference type="SAM" id="SignalP"/>
    </source>
</evidence>
<sequence>MKPSLAFACFLFFVTLFPFTVFSFSSEQPAVLCHSDERLALMQLKDSFIIDKKALAAGSCAYPKVDSWDSQSIDCCSWDGIECDQNTGLVIGLDISSSCLYGSINSTSTLFRLVHLQKLNLANIHFNYSVIPYALGNLSMLTNLNLSRSEFSGQIPSEISNLHRLSSLDLSYVDLASPIPSVLANLSSLTSINLDYCGLQGMFPLAIFQLPELETIRLVNNSDLKGYLPEFNFSTKLKELALGNTNFSGELPASIGNIDSLEFLGLYNCKFSGSVPSTLGNLPNLKYLNLGSNSFTGLVPPTLGNLTKLHMLYLQSNYFTGELPGNLTSFLSSSTNQICCKKLTGVIPSELTNLTQLTDLILFGNMLQGSVPSSISRLEKLKFFHCDDNRLGGLLEMDAFLELKDLQYLFLSLNDFKLVSRNDSNATRPQAQLVDIGLRYCHLREFPYFLRHQHRLELLDLSSNNIQGQIPQWMSKVSVETLWFLDLSNNSLTGFDEFPLVLPWSKLNYLKLDSNILRGSLPVPPLSTVFYSISNNSLNGEIPELLCNLSSLSILDFSYNNISGGIPVCLSNFSKSLLVLKVRSNQLDGPIPSGWATGNSLKMIDLSKNKLQEKIPKSLMECKKLEYLDLGNNQIRDAFPSWLGSLPELNILILSSNAFYGRIENPKLNLIVFPKLRIIDLSHNRFNGTLPWGYFERWISMSSLDGKNSPTPKYMIESLDMTRNVVQVTRDYDYSMTIANKGMEMKYPKIIRTLVAIDFSDNRFDGEIPESIGKLKELHVLSFSKNNLVGGIPVAIAKLINLESLDLSQNKLEGRIPMELGTHLTFLAFLNVSYNRLTGLIPRGTQFEGFQSNSFDGNPGLCGKPLLKECSNNASGLPLPSSTSSKEFGLDWKVVLLGYGCGFLCGAVIGHIVIKRKPDWFARIFSKFPTRRRMR</sequence>
<evidence type="ECO:0000256" key="4">
    <source>
        <dbReference type="ARBA" id="ARBA00022614"/>
    </source>
</evidence>
<dbReference type="SUPFAM" id="SSF52047">
    <property type="entry name" value="RNI-like"/>
    <property type="match status" value="1"/>
</dbReference>
<accession>A0A5J5ND73</accession>
<dbReference type="InterPro" id="IPR001611">
    <property type="entry name" value="Leu-rich_rpt"/>
</dbReference>
<evidence type="ECO:0000259" key="14">
    <source>
        <dbReference type="Pfam" id="PF08263"/>
    </source>
</evidence>
<dbReference type="InterPro" id="IPR013210">
    <property type="entry name" value="LRR_N_plant-typ"/>
</dbReference>
<dbReference type="Pfam" id="PF00560">
    <property type="entry name" value="LRR_1"/>
    <property type="match status" value="6"/>
</dbReference>
<reference evidence="16" key="1">
    <citation type="journal article" date="2020" name="Nat. Genet.">
        <title>Genomic diversifications of five Gossypium allopolyploid species and their impact on cotton improvement.</title>
        <authorList>
            <person name="Chen Z.J."/>
            <person name="Sreedasyam A."/>
            <person name="Ando A."/>
            <person name="Song Q."/>
            <person name="De Santiago L.M."/>
            <person name="Hulse-Kemp A.M."/>
            <person name="Ding M."/>
            <person name="Ye W."/>
            <person name="Kirkbride R.C."/>
            <person name="Jenkins J."/>
            <person name="Plott C."/>
            <person name="Lovell J."/>
            <person name="Lin Y.M."/>
            <person name="Vaughn R."/>
            <person name="Liu B."/>
            <person name="Simpson S."/>
            <person name="Scheffler B.E."/>
            <person name="Wen L."/>
            <person name="Saski C.A."/>
            <person name="Grover C.E."/>
            <person name="Hu G."/>
            <person name="Conover J.L."/>
            <person name="Carlson J.W."/>
            <person name="Shu S."/>
            <person name="Boston L.B."/>
            <person name="Williams M."/>
            <person name="Peterson D.G."/>
            <person name="McGee K."/>
            <person name="Jones D.C."/>
            <person name="Wendel J.F."/>
            <person name="Stelly D.M."/>
            <person name="Grimwood J."/>
            <person name="Schmutz J."/>
        </authorList>
    </citation>
    <scope>NUCLEOTIDE SEQUENCE [LARGE SCALE GENOMIC DNA]</scope>
    <source>
        <strain evidence="16">cv. 3-79</strain>
    </source>
</reference>
<keyword evidence="16" id="KW-1185">Reference proteome</keyword>
<dbReference type="EMBL" id="ML706500">
    <property type="protein sequence ID" value="KAB1670442.1"/>
    <property type="molecule type" value="Genomic_DNA"/>
</dbReference>
<keyword evidence="4" id="KW-0433">Leucine-rich repeat</keyword>
<dbReference type="PANTHER" id="PTHR48061:SF12">
    <property type="entry name" value="DISEASE RESISTANCE LIKE PROTEIN"/>
    <property type="match status" value="1"/>
</dbReference>
<feature type="chain" id="PRO_5023860798" description="Leucine-rich repeat-containing N-terminal plant-type domain-containing protein" evidence="13">
    <location>
        <begin position="24"/>
        <end position="935"/>
    </location>
</feature>
<evidence type="ECO:0000256" key="2">
    <source>
        <dbReference type="ARBA" id="ARBA00009592"/>
    </source>
</evidence>
<evidence type="ECO:0000256" key="6">
    <source>
        <dbReference type="ARBA" id="ARBA00022729"/>
    </source>
</evidence>
<evidence type="ECO:0000313" key="15">
    <source>
        <dbReference type="EMBL" id="KAB1670442.1"/>
    </source>
</evidence>
<dbReference type="InterPro" id="IPR003591">
    <property type="entry name" value="Leu-rich_rpt_typical-subtyp"/>
</dbReference>
<evidence type="ECO:0000256" key="9">
    <source>
        <dbReference type="ARBA" id="ARBA00023136"/>
    </source>
</evidence>
<dbReference type="Pfam" id="PF08263">
    <property type="entry name" value="LRRNT_2"/>
    <property type="match status" value="1"/>
</dbReference>
<name>A0A5J5ND73_GOSBA</name>
<keyword evidence="8 12" id="KW-1133">Transmembrane helix</keyword>